<evidence type="ECO:0000259" key="1">
    <source>
        <dbReference type="Pfam" id="PF05050"/>
    </source>
</evidence>
<reference evidence="2" key="1">
    <citation type="journal article" date="2023" name="Mol. Biol. Evol.">
        <title>Third-Generation Sequencing Reveals the Adaptive Role of the Epigenome in Three Deep-Sea Polychaetes.</title>
        <authorList>
            <person name="Perez M."/>
            <person name="Aroh O."/>
            <person name="Sun Y."/>
            <person name="Lan Y."/>
            <person name="Juniper S.K."/>
            <person name="Young C.R."/>
            <person name="Angers B."/>
            <person name="Qian P.Y."/>
        </authorList>
    </citation>
    <scope>NUCLEOTIDE SEQUENCE</scope>
    <source>
        <strain evidence="2">P08H-3</strain>
    </source>
</reference>
<dbReference type="Proteomes" id="UP001208570">
    <property type="component" value="Unassembled WGS sequence"/>
</dbReference>
<dbReference type="Gene3D" id="3.40.50.150">
    <property type="entry name" value="Vaccinia Virus protein VP39"/>
    <property type="match status" value="1"/>
</dbReference>
<dbReference type="InterPro" id="IPR006342">
    <property type="entry name" value="FkbM_mtfrase"/>
</dbReference>
<comment type="caution">
    <text evidence="2">The sequence shown here is derived from an EMBL/GenBank/DDBJ whole genome shotgun (WGS) entry which is preliminary data.</text>
</comment>
<dbReference type="GO" id="GO:0031902">
    <property type="term" value="C:late endosome membrane"/>
    <property type="evidence" value="ECO:0007669"/>
    <property type="project" value="TreeGrafter"/>
</dbReference>
<dbReference type="Gene3D" id="2.20.25.240">
    <property type="match status" value="1"/>
</dbReference>
<dbReference type="AlphaFoldDB" id="A0AAD9N1L7"/>
<dbReference type="GO" id="GO:0016197">
    <property type="term" value="P:endosomal transport"/>
    <property type="evidence" value="ECO:0007669"/>
    <property type="project" value="TreeGrafter"/>
</dbReference>
<dbReference type="NCBIfam" id="TIGR01444">
    <property type="entry name" value="fkbM_fam"/>
    <property type="match status" value="1"/>
</dbReference>
<sequence>MSTRYVRKSLISSTCNLSLVTEVVRTFCYEVHSNTKKRINKTTTRWECSQHRIRSCKGAVVTDPQVENLLAVTIHSHDADVARVQANKLREHLKTKAATTRGTPGQSISDTTLSTTSKLLFLSDIILISGCKRKIRKPKYYSQSQEDQALFLNYFNSPPICGGTYVEIGALDGIKYSNTKFFEDNLGWGGVLIEAQPENAKKLRRNRSSANNYIISEAVCPDGQHYVNFTGTNAVGGIPDQMTNQHKKHFFSGKRTQTIQVPCRPIGRMLKESGVRAVDFFILDVEGAELMVLETMDWSIPVKVFVVEMGRGDKDKQLIDLLQRKGYKKSLWNIRGFCLEGRDCTNNQVFEHQNYVYTS</sequence>
<protein>
    <recommendedName>
        <fullName evidence="1">Methyltransferase FkbM domain-containing protein</fullName>
    </recommendedName>
</protein>
<dbReference type="GO" id="GO:0005789">
    <property type="term" value="C:endoplasmic reticulum membrane"/>
    <property type="evidence" value="ECO:0007669"/>
    <property type="project" value="TreeGrafter"/>
</dbReference>
<dbReference type="Pfam" id="PF05050">
    <property type="entry name" value="Methyltransf_21"/>
    <property type="match status" value="1"/>
</dbReference>
<dbReference type="GO" id="GO:0006888">
    <property type="term" value="P:endoplasmic reticulum to Golgi vesicle-mediated transport"/>
    <property type="evidence" value="ECO:0007669"/>
    <property type="project" value="TreeGrafter"/>
</dbReference>
<evidence type="ECO:0000313" key="2">
    <source>
        <dbReference type="EMBL" id="KAK2151706.1"/>
    </source>
</evidence>
<dbReference type="GO" id="GO:0005794">
    <property type="term" value="C:Golgi apparatus"/>
    <property type="evidence" value="ECO:0007669"/>
    <property type="project" value="TreeGrafter"/>
</dbReference>
<organism evidence="2 3">
    <name type="scientific">Paralvinella palmiformis</name>
    <dbReference type="NCBI Taxonomy" id="53620"/>
    <lineage>
        <taxon>Eukaryota</taxon>
        <taxon>Metazoa</taxon>
        <taxon>Spiralia</taxon>
        <taxon>Lophotrochozoa</taxon>
        <taxon>Annelida</taxon>
        <taxon>Polychaeta</taxon>
        <taxon>Sedentaria</taxon>
        <taxon>Canalipalpata</taxon>
        <taxon>Terebellida</taxon>
        <taxon>Terebelliformia</taxon>
        <taxon>Alvinellidae</taxon>
        <taxon>Paralvinella</taxon>
    </lineage>
</organism>
<dbReference type="SUPFAM" id="SSF53335">
    <property type="entry name" value="S-adenosyl-L-methionine-dependent methyltransferases"/>
    <property type="match status" value="1"/>
</dbReference>
<dbReference type="PANTHER" id="PTHR34009:SF2">
    <property type="entry name" value="PROTEIN STAR"/>
    <property type="match status" value="1"/>
</dbReference>
<dbReference type="PANTHER" id="PTHR34009">
    <property type="entry name" value="PROTEIN STAR"/>
    <property type="match status" value="1"/>
</dbReference>
<name>A0AAD9N1L7_9ANNE</name>
<dbReference type="GO" id="GO:0005886">
    <property type="term" value="C:plasma membrane"/>
    <property type="evidence" value="ECO:0007669"/>
    <property type="project" value="TreeGrafter"/>
</dbReference>
<keyword evidence="3" id="KW-1185">Reference proteome</keyword>
<proteinExistence type="predicted"/>
<dbReference type="EMBL" id="JAODUP010000354">
    <property type="protein sequence ID" value="KAK2151706.1"/>
    <property type="molecule type" value="Genomic_DNA"/>
</dbReference>
<dbReference type="InterPro" id="IPR053202">
    <property type="entry name" value="EGF_Rcpt_Signaling_Reg"/>
</dbReference>
<feature type="domain" description="Methyltransferase FkbM" evidence="1">
    <location>
        <begin position="167"/>
        <end position="328"/>
    </location>
</feature>
<accession>A0AAD9N1L7</accession>
<evidence type="ECO:0000313" key="3">
    <source>
        <dbReference type="Proteomes" id="UP001208570"/>
    </source>
</evidence>
<gene>
    <name evidence="2" type="ORF">LSH36_354g03044</name>
</gene>
<dbReference type="InterPro" id="IPR029063">
    <property type="entry name" value="SAM-dependent_MTases_sf"/>
</dbReference>